<evidence type="ECO:0000256" key="1">
    <source>
        <dbReference type="SAM" id="MobiDB-lite"/>
    </source>
</evidence>
<dbReference type="GeneID" id="36534694"/>
<proteinExistence type="predicted"/>
<dbReference type="EMBL" id="MSZS01000004">
    <property type="protein sequence ID" value="PKX94350.1"/>
    <property type="molecule type" value="Genomic_DNA"/>
</dbReference>
<protein>
    <submittedName>
        <fullName evidence="2">Uncharacterized protein</fullName>
    </submittedName>
</protein>
<comment type="caution">
    <text evidence="2">The sequence shown here is derived from an EMBL/GenBank/DDBJ whole genome shotgun (WGS) entry which is preliminary data.</text>
</comment>
<gene>
    <name evidence="2" type="ORF">P174DRAFT_441638</name>
</gene>
<feature type="region of interest" description="Disordered" evidence="1">
    <location>
        <begin position="53"/>
        <end position="75"/>
    </location>
</feature>
<reference evidence="3" key="1">
    <citation type="journal article" date="2018" name="Proc. Natl. Acad. Sci. U.S.A.">
        <title>Linking secondary metabolites to gene clusters through genome sequencing of six diverse Aspergillus species.</title>
        <authorList>
            <person name="Kaerboelling I."/>
            <person name="Vesth T.C."/>
            <person name="Frisvad J.C."/>
            <person name="Nybo J.L."/>
            <person name="Theobald S."/>
            <person name="Kuo A."/>
            <person name="Bowyer P."/>
            <person name="Matsuda Y."/>
            <person name="Mondo S."/>
            <person name="Lyhne E.K."/>
            <person name="Kogle M.E."/>
            <person name="Clum A."/>
            <person name="Lipzen A."/>
            <person name="Salamov A."/>
            <person name="Ngan C.Y."/>
            <person name="Daum C."/>
            <person name="Chiniquy J."/>
            <person name="Barry K."/>
            <person name="LaButti K."/>
            <person name="Haridas S."/>
            <person name="Simmons B.A."/>
            <person name="Magnuson J.K."/>
            <person name="Mortensen U.H."/>
            <person name="Larsen T.O."/>
            <person name="Grigoriev I.V."/>
            <person name="Baker S.E."/>
            <person name="Andersen M.R."/>
        </authorList>
    </citation>
    <scope>NUCLEOTIDE SEQUENCE [LARGE SCALE GENOMIC DNA]</scope>
    <source>
        <strain evidence="3">IBT 16806</strain>
    </source>
</reference>
<organism evidence="2 3">
    <name type="scientific">Aspergillus novofumigatus (strain IBT 16806)</name>
    <dbReference type="NCBI Taxonomy" id="1392255"/>
    <lineage>
        <taxon>Eukaryota</taxon>
        <taxon>Fungi</taxon>
        <taxon>Dikarya</taxon>
        <taxon>Ascomycota</taxon>
        <taxon>Pezizomycotina</taxon>
        <taxon>Eurotiomycetes</taxon>
        <taxon>Eurotiomycetidae</taxon>
        <taxon>Eurotiales</taxon>
        <taxon>Aspergillaceae</taxon>
        <taxon>Aspergillus</taxon>
        <taxon>Aspergillus subgen. Fumigati</taxon>
    </lineage>
</organism>
<sequence length="75" mass="8700">MREEEEGNNQEMHYENHNNNNNSTGKVVIREYGAVCGTRSQEPEQKMKQRFWRAARGGGSESGPDQESEWNHRCC</sequence>
<dbReference type="VEuPathDB" id="FungiDB:P174DRAFT_441638"/>
<accession>A0A2I1C9P2</accession>
<evidence type="ECO:0000313" key="3">
    <source>
        <dbReference type="Proteomes" id="UP000234474"/>
    </source>
</evidence>
<dbReference type="RefSeq" id="XP_024682945.1">
    <property type="nucleotide sequence ID" value="XM_024827369.1"/>
</dbReference>
<dbReference type="AlphaFoldDB" id="A0A2I1C9P2"/>
<feature type="region of interest" description="Disordered" evidence="1">
    <location>
        <begin position="1"/>
        <end position="24"/>
    </location>
</feature>
<name>A0A2I1C9P2_ASPN1</name>
<dbReference type="Proteomes" id="UP000234474">
    <property type="component" value="Unassembled WGS sequence"/>
</dbReference>
<evidence type="ECO:0000313" key="2">
    <source>
        <dbReference type="EMBL" id="PKX94350.1"/>
    </source>
</evidence>
<keyword evidence="3" id="KW-1185">Reference proteome</keyword>